<keyword evidence="5" id="KW-0804">Transcription</keyword>
<evidence type="ECO:0000259" key="7">
    <source>
        <dbReference type="Pfam" id="PF08281"/>
    </source>
</evidence>
<dbReference type="Pfam" id="PF08281">
    <property type="entry name" value="Sigma70_r4_2"/>
    <property type="match status" value="1"/>
</dbReference>
<dbReference type="InterPro" id="IPR039425">
    <property type="entry name" value="RNA_pol_sigma-70-like"/>
</dbReference>
<dbReference type="KEGG" id="cai:Caci_8720"/>
<evidence type="ECO:0000313" key="8">
    <source>
        <dbReference type="EMBL" id="ACU77535.1"/>
    </source>
</evidence>
<dbReference type="AlphaFoldDB" id="C7Q0K2"/>
<sequence>MTTMVLSAPECHRQSGTIDVADLYATHRLPLTRLAVLLLGDMASAEDAVQEVFVKLWSRPDLLQGVAAPSSYLRTAVVNRARSVQRRRKLEREYAVQDTRDVEPAETTALLPLEHREVMEAVQALPTRQREVLLLRYWADLTETEIARTLGVSRGTVKSTASRGMRAVTIRLRAGNA</sequence>
<dbReference type="InterPro" id="IPR013249">
    <property type="entry name" value="RNA_pol_sigma70_r4_t2"/>
</dbReference>
<evidence type="ECO:0000313" key="9">
    <source>
        <dbReference type="Proteomes" id="UP000000851"/>
    </source>
</evidence>
<dbReference type="HOGENOM" id="CLU_047691_15_3_11"/>
<dbReference type="InterPro" id="IPR013325">
    <property type="entry name" value="RNA_pol_sigma_r2"/>
</dbReference>
<dbReference type="NCBIfam" id="TIGR02983">
    <property type="entry name" value="SigE-fam_strep"/>
    <property type="match status" value="1"/>
</dbReference>
<gene>
    <name evidence="8" type="ordered locus">Caci_8720</name>
</gene>
<reference evidence="8 9" key="1">
    <citation type="journal article" date="2009" name="Stand. Genomic Sci.">
        <title>Complete genome sequence of Catenulispora acidiphila type strain (ID 139908).</title>
        <authorList>
            <person name="Copeland A."/>
            <person name="Lapidus A."/>
            <person name="Glavina Del Rio T."/>
            <person name="Nolan M."/>
            <person name="Lucas S."/>
            <person name="Chen F."/>
            <person name="Tice H."/>
            <person name="Cheng J.F."/>
            <person name="Bruce D."/>
            <person name="Goodwin L."/>
            <person name="Pitluck S."/>
            <person name="Mikhailova N."/>
            <person name="Pati A."/>
            <person name="Ivanova N."/>
            <person name="Mavromatis K."/>
            <person name="Chen A."/>
            <person name="Palaniappan K."/>
            <person name="Chain P."/>
            <person name="Land M."/>
            <person name="Hauser L."/>
            <person name="Chang Y.J."/>
            <person name="Jeffries C.D."/>
            <person name="Chertkov O."/>
            <person name="Brettin T."/>
            <person name="Detter J.C."/>
            <person name="Han C."/>
            <person name="Ali Z."/>
            <person name="Tindall B.J."/>
            <person name="Goker M."/>
            <person name="Bristow J."/>
            <person name="Eisen J.A."/>
            <person name="Markowitz V."/>
            <person name="Hugenholtz P."/>
            <person name="Kyrpides N.C."/>
            <person name="Klenk H.P."/>
        </authorList>
    </citation>
    <scope>NUCLEOTIDE SEQUENCE [LARGE SCALE GENOMIC DNA]</scope>
    <source>
        <strain evidence="9">DSM 44928 / JCM 14897 / NBRC 102108 / NRRL B-24433 / ID139908</strain>
    </source>
</reference>
<keyword evidence="4" id="KW-0238">DNA-binding</keyword>
<dbReference type="GO" id="GO:0006352">
    <property type="term" value="P:DNA-templated transcription initiation"/>
    <property type="evidence" value="ECO:0007669"/>
    <property type="project" value="InterPro"/>
</dbReference>
<dbReference type="CDD" id="cd06171">
    <property type="entry name" value="Sigma70_r4"/>
    <property type="match status" value="1"/>
</dbReference>
<feature type="domain" description="RNA polymerase sigma-70 region 2" evidence="6">
    <location>
        <begin position="23"/>
        <end position="89"/>
    </location>
</feature>
<dbReference type="InterPro" id="IPR013324">
    <property type="entry name" value="RNA_pol_sigma_r3/r4-like"/>
</dbReference>
<dbReference type="Proteomes" id="UP000000851">
    <property type="component" value="Chromosome"/>
</dbReference>
<dbReference type="SUPFAM" id="SSF88659">
    <property type="entry name" value="Sigma3 and sigma4 domains of RNA polymerase sigma factors"/>
    <property type="match status" value="1"/>
</dbReference>
<evidence type="ECO:0000256" key="2">
    <source>
        <dbReference type="ARBA" id="ARBA00023015"/>
    </source>
</evidence>
<evidence type="ECO:0000256" key="4">
    <source>
        <dbReference type="ARBA" id="ARBA00023125"/>
    </source>
</evidence>
<dbReference type="InterPro" id="IPR007627">
    <property type="entry name" value="RNA_pol_sigma70_r2"/>
</dbReference>
<evidence type="ECO:0000256" key="5">
    <source>
        <dbReference type="ARBA" id="ARBA00023163"/>
    </source>
</evidence>
<protein>
    <submittedName>
        <fullName evidence="8">RNA polymerase, sigma-24 subunit, ECF subfamily</fullName>
    </submittedName>
</protein>
<dbReference type="InterPro" id="IPR014284">
    <property type="entry name" value="RNA_pol_sigma-70_dom"/>
</dbReference>
<dbReference type="Pfam" id="PF04542">
    <property type="entry name" value="Sigma70_r2"/>
    <property type="match status" value="1"/>
</dbReference>
<comment type="similarity">
    <text evidence="1">Belongs to the sigma-70 factor family. ECF subfamily.</text>
</comment>
<evidence type="ECO:0000256" key="3">
    <source>
        <dbReference type="ARBA" id="ARBA00023082"/>
    </source>
</evidence>
<dbReference type="PANTHER" id="PTHR43133">
    <property type="entry name" value="RNA POLYMERASE ECF-TYPE SIGMA FACTO"/>
    <property type="match status" value="1"/>
</dbReference>
<dbReference type="RefSeq" id="WP_015797259.1">
    <property type="nucleotide sequence ID" value="NC_013131.1"/>
</dbReference>
<dbReference type="Gene3D" id="1.10.1740.10">
    <property type="match status" value="1"/>
</dbReference>
<keyword evidence="9" id="KW-1185">Reference proteome</keyword>
<dbReference type="SUPFAM" id="SSF88946">
    <property type="entry name" value="Sigma2 domain of RNA polymerase sigma factors"/>
    <property type="match status" value="1"/>
</dbReference>
<dbReference type="STRING" id="479433.Caci_8720"/>
<dbReference type="OrthoDB" id="2046835at2"/>
<proteinExistence type="inferred from homology"/>
<accession>C7Q0K2</accession>
<dbReference type="Gene3D" id="1.10.10.10">
    <property type="entry name" value="Winged helix-like DNA-binding domain superfamily/Winged helix DNA-binding domain"/>
    <property type="match status" value="1"/>
</dbReference>
<dbReference type="NCBIfam" id="TIGR02937">
    <property type="entry name" value="sigma70-ECF"/>
    <property type="match status" value="1"/>
</dbReference>
<feature type="domain" description="RNA polymerase sigma factor 70 region 4 type 2" evidence="7">
    <location>
        <begin position="116"/>
        <end position="167"/>
    </location>
</feature>
<dbReference type="eggNOG" id="COG1595">
    <property type="taxonomic scope" value="Bacteria"/>
</dbReference>
<organism evidence="8 9">
    <name type="scientific">Catenulispora acidiphila (strain DSM 44928 / JCM 14897 / NBRC 102108 / NRRL B-24433 / ID139908)</name>
    <dbReference type="NCBI Taxonomy" id="479433"/>
    <lineage>
        <taxon>Bacteria</taxon>
        <taxon>Bacillati</taxon>
        <taxon>Actinomycetota</taxon>
        <taxon>Actinomycetes</taxon>
        <taxon>Catenulisporales</taxon>
        <taxon>Catenulisporaceae</taxon>
        <taxon>Catenulispora</taxon>
    </lineage>
</organism>
<dbReference type="EMBL" id="CP001700">
    <property type="protein sequence ID" value="ACU77535.1"/>
    <property type="molecule type" value="Genomic_DNA"/>
</dbReference>
<name>C7Q0K2_CATAD</name>
<keyword evidence="3" id="KW-0731">Sigma factor</keyword>
<dbReference type="GO" id="GO:0016987">
    <property type="term" value="F:sigma factor activity"/>
    <property type="evidence" value="ECO:0007669"/>
    <property type="project" value="UniProtKB-KW"/>
</dbReference>
<dbReference type="PANTHER" id="PTHR43133:SF50">
    <property type="entry name" value="ECF RNA POLYMERASE SIGMA FACTOR SIGM"/>
    <property type="match status" value="1"/>
</dbReference>
<dbReference type="InterPro" id="IPR036388">
    <property type="entry name" value="WH-like_DNA-bd_sf"/>
</dbReference>
<dbReference type="InterPro" id="IPR014325">
    <property type="entry name" value="RNA_pol_sigma-E_actinobac"/>
</dbReference>
<dbReference type="GO" id="GO:0003677">
    <property type="term" value="F:DNA binding"/>
    <property type="evidence" value="ECO:0007669"/>
    <property type="project" value="UniProtKB-KW"/>
</dbReference>
<keyword evidence="2" id="KW-0805">Transcription regulation</keyword>
<evidence type="ECO:0000259" key="6">
    <source>
        <dbReference type="Pfam" id="PF04542"/>
    </source>
</evidence>
<evidence type="ECO:0000256" key="1">
    <source>
        <dbReference type="ARBA" id="ARBA00010641"/>
    </source>
</evidence>
<dbReference type="InParanoid" id="C7Q0K2"/>